<protein>
    <recommendedName>
        <fullName evidence="3">MULE transposase domain-containing protein</fullName>
    </recommendedName>
</protein>
<accession>A0A6G0TPF2</accession>
<sequence length="263" mass="30123">MAKVQELLPRDQETRVESCRRILDTIPVSAFLLTSDEAHFHLCGTVNKQNMRYWAPENPHEIHQSPLHSLKVTVWCAVSRFGVIGPYFFEERGQTVTVTSDRYVAMLKNSTLSFLSSSYRENSNIPEHITYRTTQREPSSEFFQQELTVDSITIIGLFHEELRVITYVACDGTFKATPSSPKQFGRRSLMTFQIVYKNVATEQAFISFFRVVRNLLPLDYNGLTIITDYERGLMNAVQEVFPEAIVNSARISVKIKSVTGCYE</sequence>
<dbReference type="PANTHER" id="PTHR47326">
    <property type="entry name" value="TRANSPOSABLE ELEMENT TC3 TRANSPOSASE-LIKE PROTEIN"/>
    <property type="match status" value="1"/>
</dbReference>
<dbReference type="OrthoDB" id="6628920at2759"/>
<dbReference type="Proteomes" id="UP000475862">
    <property type="component" value="Unassembled WGS sequence"/>
</dbReference>
<organism evidence="1 2">
    <name type="scientific">Aphis glycines</name>
    <name type="common">Soybean aphid</name>
    <dbReference type="NCBI Taxonomy" id="307491"/>
    <lineage>
        <taxon>Eukaryota</taxon>
        <taxon>Metazoa</taxon>
        <taxon>Ecdysozoa</taxon>
        <taxon>Arthropoda</taxon>
        <taxon>Hexapoda</taxon>
        <taxon>Insecta</taxon>
        <taxon>Pterygota</taxon>
        <taxon>Neoptera</taxon>
        <taxon>Paraneoptera</taxon>
        <taxon>Hemiptera</taxon>
        <taxon>Sternorrhyncha</taxon>
        <taxon>Aphidomorpha</taxon>
        <taxon>Aphidoidea</taxon>
        <taxon>Aphididae</taxon>
        <taxon>Aphidini</taxon>
        <taxon>Aphis</taxon>
        <taxon>Aphis</taxon>
    </lineage>
</organism>
<comment type="caution">
    <text evidence="1">The sequence shown here is derived from an EMBL/GenBank/DDBJ whole genome shotgun (WGS) entry which is preliminary data.</text>
</comment>
<evidence type="ECO:0000313" key="1">
    <source>
        <dbReference type="EMBL" id="KAE9536186.1"/>
    </source>
</evidence>
<evidence type="ECO:0000313" key="2">
    <source>
        <dbReference type="Proteomes" id="UP000475862"/>
    </source>
</evidence>
<dbReference type="PANTHER" id="PTHR47326:SF1">
    <property type="entry name" value="HTH PSQ-TYPE DOMAIN-CONTAINING PROTEIN"/>
    <property type="match status" value="1"/>
</dbReference>
<name>A0A6G0TPF2_APHGL</name>
<dbReference type="Gene3D" id="3.30.420.10">
    <property type="entry name" value="Ribonuclease H-like superfamily/Ribonuclease H"/>
    <property type="match status" value="1"/>
</dbReference>
<gene>
    <name evidence="1" type="ORF">AGLY_007409</name>
</gene>
<keyword evidence="2" id="KW-1185">Reference proteome</keyword>
<dbReference type="InterPro" id="IPR036397">
    <property type="entry name" value="RNaseH_sf"/>
</dbReference>
<dbReference type="AlphaFoldDB" id="A0A6G0TPF2"/>
<reference evidence="1 2" key="1">
    <citation type="submission" date="2019-08" db="EMBL/GenBank/DDBJ databases">
        <title>The genome of the soybean aphid Biotype 1, its phylome, world population structure and adaptation to the North American continent.</title>
        <authorList>
            <person name="Giordano R."/>
            <person name="Donthu R.K."/>
            <person name="Hernandez A.G."/>
            <person name="Wright C.L."/>
            <person name="Zimin A.V."/>
        </authorList>
    </citation>
    <scope>NUCLEOTIDE SEQUENCE [LARGE SCALE GENOMIC DNA]</scope>
    <source>
        <tissue evidence="1">Whole aphids</tissue>
    </source>
</reference>
<evidence type="ECO:0008006" key="3">
    <source>
        <dbReference type="Google" id="ProtNLM"/>
    </source>
</evidence>
<proteinExistence type="predicted"/>
<dbReference type="EMBL" id="VYZN01000024">
    <property type="protein sequence ID" value="KAE9536186.1"/>
    <property type="molecule type" value="Genomic_DNA"/>
</dbReference>
<dbReference type="GO" id="GO:0003676">
    <property type="term" value="F:nucleic acid binding"/>
    <property type="evidence" value="ECO:0007669"/>
    <property type="project" value="InterPro"/>
</dbReference>